<organism evidence="3 4">
    <name type="scientific">Kordia antarctica</name>
    <dbReference type="NCBI Taxonomy" id="1218801"/>
    <lineage>
        <taxon>Bacteria</taxon>
        <taxon>Pseudomonadati</taxon>
        <taxon>Bacteroidota</taxon>
        <taxon>Flavobacteriia</taxon>
        <taxon>Flavobacteriales</taxon>
        <taxon>Flavobacteriaceae</taxon>
        <taxon>Kordia</taxon>
    </lineage>
</organism>
<dbReference type="Proteomes" id="UP000464657">
    <property type="component" value="Chromosome"/>
</dbReference>
<dbReference type="InterPro" id="IPR018638">
    <property type="entry name" value="DUF2061_membrane"/>
</dbReference>
<feature type="domain" description="DUF2061" evidence="2">
    <location>
        <begin position="10"/>
        <end position="64"/>
    </location>
</feature>
<feature type="transmembrane region" description="Helical" evidence="1">
    <location>
        <begin position="14"/>
        <end position="32"/>
    </location>
</feature>
<accession>A0A7L4ZFL6</accession>
<sequence>MKDISKRRHIVKTITWRILASITTFLLAILFFKEDSHAVEKALGIALTESVLKMILYYYHERFWYKSNFGLTSRSSRKIGNE</sequence>
<dbReference type="Pfam" id="PF09834">
    <property type="entry name" value="DUF2061"/>
    <property type="match status" value="1"/>
</dbReference>
<name>A0A7L4ZFL6_9FLAO</name>
<evidence type="ECO:0000313" key="4">
    <source>
        <dbReference type="Proteomes" id="UP000464657"/>
    </source>
</evidence>
<dbReference type="EMBL" id="CP019288">
    <property type="protein sequence ID" value="QHI35462.1"/>
    <property type="molecule type" value="Genomic_DNA"/>
</dbReference>
<dbReference type="RefSeq" id="WP_160128203.1">
    <property type="nucleotide sequence ID" value="NZ_CP019288.1"/>
</dbReference>
<gene>
    <name evidence="3" type="ORF">IMCC3317_08080</name>
</gene>
<keyword evidence="1" id="KW-0472">Membrane</keyword>
<keyword evidence="1" id="KW-0812">Transmembrane</keyword>
<evidence type="ECO:0000259" key="2">
    <source>
        <dbReference type="Pfam" id="PF09834"/>
    </source>
</evidence>
<reference evidence="3 4" key="1">
    <citation type="journal article" date="2013" name="Int. J. Syst. Evol. Microbiol.">
        <title>Kordia antarctica sp. nov., isolated from Antarctic seawater.</title>
        <authorList>
            <person name="Baek K."/>
            <person name="Choi A."/>
            <person name="Kang I."/>
            <person name="Lee K."/>
            <person name="Cho J.C."/>
        </authorList>
    </citation>
    <scope>NUCLEOTIDE SEQUENCE [LARGE SCALE GENOMIC DNA]</scope>
    <source>
        <strain evidence="3 4">IMCC3317</strain>
    </source>
</reference>
<proteinExistence type="predicted"/>
<dbReference type="AlphaFoldDB" id="A0A7L4ZFL6"/>
<evidence type="ECO:0000256" key="1">
    <source>
        <dbReference type="SAM" id="Phobius"/>
    </source>
</evidence>
<protein>
    <recommendedName>
        <fullName evidence="2">DUF2061 domain-containing protein</fullName>
    </recommendedName>
</protein>
<dbReference type="KEGG" id="kan:IMCC3317_08080"/>
<keyword evidence="4" id="KW-1185">Reference proteome</keyword>
<keyword evidence="1" id="KW-1133">Transmembrane helix</keyword>
<evidence type="ECO:0000313" key="3">
    <source>
        <dbReference type="EMBL" id="QHI35462.1"/>
    </source>
</evidence>
<dbReference type="OrthoDB" id="197461at2"/>
<feature type="transmembrane region" description="Helical" evidence="1">
    <location>
        <begin position="38"/>
        <end position="59"/>
    </location>
</feature>